<dbReference type="GO" id="GO:0004674">
    <property type="term" value="F:protein serine/threonine kinase activity"/>
    <property type="evidence" value="ECO:0007669"/>
    <property type="project" value="UniProtKB-KW"/>
</dbReference>
<evidence type="ECO:0000256" key="2">
    <source>
        <dbReference type="ARBA" id="ARBA00022527"/>
    </source>
</evidence>
<dbReference type="Pfam" id="PF00069">
    <property type="entry name" value="Pkinase"/>
    <property type="match status" value="1"/>
</dbReference>
<name>A0A151N6F2_ALLMI</name>
<feature type="binding site" evidence="7">
    <location>
        <position position="68"/>
    </location>
    <ligand>
        <name>ATP</name>
        <dbReference type="ChEBI" id="CHEBI:30616"/>
    </ligand>
</feature>
<dbReference type="GO" id="GO:0005634">
    <property type="term" value="C:nucleus"/>
    <property type="evidence" value="ECO:0007669"/>
    <property type="project" value="TreeGrafter"/>
</dbReference>
<keyword evidence="5" id="KW-0418">Kinase</keyword>
<dbReference type="EC" id="2.7.11.1" evidence="1"/>
<keyword evidence="6 7" id="KW-0067">ATP-binding</keyword>
<comment type="caution">
    <text evidence="11">The sequence shown here is derived from an EMBL/GenBank/DDBJ whole genome shotgun (WGS) entry which is preliminary data.</text>
</comment>
<evidence type="ECO:0000313" key="11">
    <source>
        <dbReference type="EMBL" id="KYO32368.1"/>
    </source>
</evidence>
<comment type="similarity">
    <text evidence="8">Belongs to the protein kinase superfamily.</text>
</comment>
<dbReference type="Gene3D" id="1.10.510.10">
    <property type="entry name" value="Transferase(Phosphotransferase) domain 1"/>
    <property type="match status" value="1"/>
</dbReference>
<keyword evidence="2 8" id="KW-0723">Serine/threonine-protein kinase</keyword>
<evidence type="ECO:0000256" key="5">
    <source>
        <dbReference type="ARBA" id="ARBA00022777"/>
    </source>
</evidence>
<dbReference type="FunFam" id="3.30.200.20:FF:000088">
    <property type="entry name" value="Casein kinase II subunit alpha"/>
    <property type="match status" value="1"/>
</dbReference>
<evidence type="ECO:0000256" key="7">
    <source>
        <dbReference type="PROSITE-ProRule" id="PRU10141"/>
    </source>
</evidence>
<protein>
    <recommendedName>
        <fullName evidence="1">non-specific serine/threonine protein kinase</fullName>
        <ecNumber evidence="1">2.7.11.1</ecNumber>
    </recommendedName>
</protein>
<sequence>MSGPVPSRARVYADVNTQRPREYWDYESHVVEWGNQDDYQLVRKLGRGKYSEVFEAINITNNEKVVVKILKQLYQTLSDFDIRFYMYEILKALDYCHSMGVMHRDVKPHNVMIDHEHRKLRLIDWGLAEFYHPGQEYNVRVASRYFKGPELLVDYQMYDYSLDMWSLGCMLASMIFRKEPFFHGHDNYDQLVRIAKVLGTEDLYDYIDKYNIELDPRFNDILGRHSRKRWERFVHSENQHLVSTEALDFLDKLLRYDHQTRLTAREAMEHPYFYPIAKDPARMGPSAGLAASNTPVSASSMLAGITSMSASQPMGSLAASPVISSPNALGSPVPAAAGVQP</sequence>
<accession>A0A151N6F2</accession>
<evidence type="ECO:0000259" key="10">
    <source>
        <dbReference type="PROSITE" id="PS50011"/>
    </source>
</evidence>
<dbReference type="PANTHER" id="PTHR24054">
    <property type="entry name" value="CASEIN KINASE II SUBUNIT ALPHA"/>
    <property type="match status" value="1"/>
</dbReference>
<dbReference type="SUPFAM" id="SSF56112">
    <property type="entry name" value="Protein kinase-like (PK-like)"/>
    <property type="match status" value="1"/>
</dbReference>
<dbReference type="GO" id="GO:0005829">
    <property type="term" value="C:cytosol"/>
    <property type="evidence" value="ECO:0007669"/>
    <property type="project" value="TreeGrafter"/>
</dbReference>
<dbReference type="InterPro" id="IPR017441">
    <property type="entry name" value="Protein_kinase_ATP_BS"/>
</dbReference>
<dbReference type="FunFam" id="1.10.510.10:FF:000059">
    <property type="entry name" value="Casein kinase II subunit alpha"/>
    <property type="match status" value="1"/>
</dbReference>
<dbReference type="GO" id="GO:0005524">
    <property type="term" value="F:ATP binding"/>
    <property type="evidence" value="ECO:0007669"/>
    <property type="project" value="UniProtKB-UniRule"/>
</dbReference>
<dbReference type="GO" id="GO:0005956">
    <property type="term" value="C:protein kinase CK2 complex"/>
    <property type="evidence" value="ECO:0007669"/>
    <property type="project" value="TreeGrafter"/>
</dbReference>
<feature type="domain" description="Protein kinase" evidence="10">
    <location>
        <begin position="1"/>
        <end position="273"/>
    </location>
</feature>
<dbReference type="CDD" id="cd14132">
    <property type="entry name" value="STKc_CK2_alpha"/>
    <property type="match status" value="1"/>
</dbReference>
<evidence type="ECO:0000256" key="3">
    <source>
        <dbReference type="ARBA" id="ARBA00022679"/>
    </source>
</evidence>
<evidence type="ECO:0000256" key="6">
    <source>
        <dbReference type="ARBA" id="ARBA00022840"/>
    </source>
</evidence>
<dbReference type="PANTHER" id="PTHR24054:SF28">
    <property type="entry name" value="CASEIN KINASE 2 ALPHA 1-RELATED"/>
    <property type="match status" value="1"/>
</dbReference>
<feature type="region of interest" description="Disordered" evidence="9">
    <location>
        <begin position="311"/>
        <end position="341"/>
    </location>
</feature>
<dbReference type="SMART" id="SM00220">
    <property type="entry name" value="S_TKc"/>
    <property type="match status" value="1"/>
</dbReference>
<dbReference type="Gene3D" id="3.30.200.20">
    <property type="entry name" value="Phosphorylase Kinase, domain 1"/>
    <property type="match status" value="1"/>
</dbReference>
<dbReference type="InterPro" id="IPR045216">
    <property type="entry name" value="CK2_alpha"/>
</dbReference>
<keyword evidence="12" id="KW-1185">Reference proteome</keyword>
<dbReference type="Proteomes" id="UP000050525">
    <property type="component" value="Unassembled WGS sequence"/>
</dbReference>
<evidence type="ECO:0000256" key="8">
    <source>
        <dbReference type="RuleBase" id="RU000304"/>
    </source>
</evidence>
<dbReference type="GO" id="GO:0051726">
    <property type="term" value="P:regulation of cell cycle"/>
    <property type="evidence" value="ECO:0007669"/>
    <property type="project" value="TreeGrafter"/>
</dbReference>
<dbReference type="EMBL" id="AKHW03003930">
    <property type="protein sequence ID" value="KYO32368.1"/>
    <property type="molecule type" value="Genomic_DNA"/>
</dbReference>
<proteinExistence type="inferred from homology"/>
<reference evidence="11 12" key="1">
    <citation type="journal article" date="2012" name="Genome Biol.">
        <title>Sequencing three crocodilian genomes to illuminate the evolution of archosaurs and amniotes.</title>
        <authorList>
            <person name="St John J.A."/>
            <person name="Braun E.L."/>
            <person name="Isberg S.R."/>
            <person name="Miles L.G."/>
            <person name="Chong A.Y."/>
            <person name="Gongora J."/>
            <person name="Dalzell P."/>
            <person name="Moran C."/>
            <person name="Bed'hom B."/>
            <person name="Abzhanov A."/>
            <person name="Burgess S.C."/>
            <person name="Cooksey A.M."/>
            <person name="Castoe T.A."/>
            <person name="Crawford N.G."/>
            <person name="Densmore L.D."/>
            <person name="Drew J.C."/>
            <person name="Edwards S.V."/>
            <person name="Faircloth B.C."/>
            <person name="Fujita M.K."/>
            <person name="Greenwold M.J."/>
            <person name="Hoffmann F.G."/>
            <person name="Howard J.M."/>
            <person name="Iguchi T."/>
            <person name="Janes D.E."/>
            <person name="Khan S.Y."/>
            <person name="Kohno S."/>
            <person name="de Koning A.J."/>
            <person name="Lance S.L."/>
            <person name="McCarthy F.M."/>
            <person name="McCormack J.E."/>
            <person name="Merchant M.E."/>
            <person name="Peterson D.G."/>
            <person name="Pollock D.D."/>
            <person name="Pourmand N."/>
            <person name="Raney B.J."/>
            <person name="Roessler K.A."/>
            <person name="Sanford J.R."/>
            <person name="Sawyer R.H."/>
            <person name="Schmidt C.J."/>
            <person name="Triplett E.W."/>
            <person name="Tuberville T.D."/>
            <person name="Venegas-Anaya M."/>
            <person name="Howard J.T."/>
            <person name="Jarvis E.D."/>
            <person name="Guillette L.J.Jr."/>
            <person name="Glenn T.C."/>
            <person name="Green R.E."/>
            <person name="Ray D.A."/>
        </authorList>
    </citation>
    <scope>NUCLEOTIDE SEQUENCE [LARGE SCALE GENOMIC DNA]</scope>
    <source>
        <strain evidence="11">KSC_2009_1</strain>
    </source>
</reference>
<evidence type="ECO:0000256" key="9">
    <source>
        <dbReference type="SAM" id="MobiDB-lite"/>
    </source>
</evidence>
<dbReference type="AlphaFoldDB" id="A0A151N6F2"/>
<gene>
    <name evidence="11" type="ORF">Y1Q_0012818</name>
</gene>
<dbReference type="STRING" id="8496.A0A151N6F2"/>
<keyword evidence="3" id="KW-0808">Transferase</keyword>
<dbReference type="PROSITE" id="PS00108">
    <property type="entry name" value="PROTEIN_KINASE_ST"/>
    <property type="match status" value="1"/>
</dbReference>
<dbReference type="PROSITE" id="PS00107">
    <property type="entry name" value="PROTEIN_KINASE_ATP"/>
    <property type="match status" value="1"/>
</dbReference>
<evidence type="ECO:0000313" key="12">
    <source>
        <dbReference type="Proteomes" id="UP000050525"/>
    </source>
</evidence>
<evidence type="ECO:0000256" key="4">
    <source>
        <dbReference type="ARBA" id="ARBA00022741"/>
    </source>
</evidence>
<keyword evidence="4 7" id="KW-0547">Nucleotide-binding</keyword>
<evidence type="ECO:0000256" key="1">
    <source>
        <dbReference type="ARBA" id="ARBA00012513"/>
    </source>
</evidence>
<organism evidence="11 12">
    <name type="scientific">Alligator mississippiensis</name>
    <name type="common">American alligator</name>
    <dbReference type="NCBI Taxonomy" id="8496"/>
    <lineage>
        <taxon>Eukaryota</taxon>
        <taxon>Metazoa</taxon>
        <taxon>Chordata</taxon>
        <taxon>Craniata</taxon>
        <taxon>Vertebrata</taxon>
        <taxon>Euteleostomi</taxon>
        <taxon>Archelosauria</taxon>
        <taxon>Archosauria</taxon>
        <taxon>Crocodylia</taxon>
        <taxon>Alligatoridae</taxon>
        <taxon>Alligatorinae</taxon>
        <taxon>Alligator</taxon>
    </lineage>
</organism>
<dbReference type="PROSITE" id="PS50011">
    <property type="entry name" value="PROTEIN_KINASE_DOM"/>
    <property type="match status" value="1"/>
</dbReference>
<dbReference type="InterPro" id="IPR000719">
    <property type="entry name" value="Prot_kinase_dom"/>
</dbReference>
<dbReference type="InterPro" id="IPR008271">
    <property type="entry name" value="Ser/Thr_kinase_AS"/>
</dbReference>
<dbReference type="InterPro" id="IPR011009">
    <property type="entry name" value="Kinase-like_dom_sf"/>
</dbReference>